<proteinExistence type="predicted"/>
<dbReference type="EMBL" id="QTSX02007261">
    <property type="protein sequence ID" value="KAJ9049214.1"/>
    <property type="molecule type" value="Genomic_DNA"/>
</dbReference>
<dbReference type="Proteomes" id="UP001165960">
    <property type="component" value="Unassembled WGS sequence"/>
</dbReference>
<protein>
    <submittedName>
        <fullName evidence="1">Uncharacterized protein</fullName>
    </submittedName>
</protein>
<sequence length="87" mass="9737">MATVNIFSVNMGTVAFWRDELELVLGGTRTLELTEMAGGKDIRDQEVHFFPVEVFAQPVMSLGYASMASINMILEDDGYPHTRVNVR</sequence>
<accession>A0ACC2RGS5</accession>
<gene>
    <name evidence="1" type="ORF">DSO57_1026982</name>
</gene>
<keyword evidence="2" id="KW-1185">Reference proteome</keyword>
<organism evidence="1 2">
    <name type="scientific">Entomophthora muscae</name>
    <dbReference type="NCBI Taxonomy" id="34485"/>
    <lineage>
        <taxon>Eukaryota</taxon>
        <taxon>Fungi</taxon>
        <taxon>Fungi incertae sedis</taxon>
        <taxon>Zoopagomycota</taxon>
        <taxon>Entomophthoromycotina</taxon>
        <taxon>Entomophthoromycetes</taxon>
        <taxon>Entomophthorales</taxon>
        <taxon>Entomophthoraceae</taxon>
        <taxon>Entomophthora</taxon>
    </lineage>
</organism>
<comment type="caution">
    <text evidence="1">The sequence shown here is derived from an EMBL/GenBank/DDBJ whole genome shotgun (WGS) entry which is preliminary data.</text>
</comment>
<name>A0ACC2RGS5_9FUNG</name>
<evidence type="ECO:0000313" key="2">
    <source>
        <dbReference type="Proteomes" id="UP001165960"/>
    </source>
</evidence>
<evidence type="ECO:0000313" key="1">
    <source>
        <dbReference type="EMBL" id="KAJ9049214.1"/>
    </source>
</evidence>
<reference evidence="1" key="1">
    <citation type="submission" date="2022-04" db="EMBL/GenBank/DDBJ databases">
        <title>Genome of the entomopathogenic fungus Entomophthora muscae.</title>
        <authorList>
            <person name="Elya C."/>
            <person name="Lovett B.R."/>
            <person name="Lee E."/>
            <person name="Macias A.M."/>
            <person name="Hajek A.E."/>
            <person name="De Bivort B.L."/>
            <person name="Kasson M.T."/>
            <person name="De Fine Licht H.H."/>
            <person name="Stajich J.E."/>
        </authorList>
    </citation>
    <scope>NUCLEOTIDE SEQUENCE</scope>
    <source>
        <strain evidence="1">Berkeley</strain>
    </source>
</reference>